<sequence length="1598" mass="179259">MDERYYSTQGMRQQGPSRPQYNVLQPQFVQAPRPIAPRERYRAAQYNHPMYDTVEDDDYGQSAPLDSFDERMLQQHYDNRQHQAVQGRARLSLAPASSRFLGGEVIEKERPQPRTQRMYQETYDENDQQVYPENAVHGSLSRFAYNTNQPLESSSDVPLCASSSPALNAGRRRAGQYELAASQQTSQLQPLGDIPPPPTVDRRGDVEYRREDDELLAGPPRRDVGRPFQQVTKAKSKPNPTSLSHAPPTVQGIPLVPVSALPDRLRTVFPFPTFNAVQSKCFDQVFKSNNNFVLSSPTGSGKTAILELAICRAVATNSTGQYKVVYQAPTRALCSERQRDWDKKFTQIGLKCAELTGDSDASDLRNVQSANIIITTPEKWDSMTRKWKDHEKLMKLIKLFLIDEVHILNEDRGAVLEVVVSRMKSIGTDVRFVALSATIPNFQDVAAWLGKNSAEAYVPASNERFGEEFRPVKLRKHVCGYVCNSNDFVFEKQLNAKLPEIITKYSERKPMMIFCATRKSCVTTARLIANWWGSRNGRDRLWDTPSQALHVQEKELRDLVASGVAFHHAGLDSDDRLKVEKGFLQGDINVICCTSTLAVGVNLPCHLVIIKNTMSWTQEGLQEYSDLEMMQMLGRAGRPQFDDSAVAVIMTRQTKVRRYETLVTGQEILESKLHLNLIDHMNAEIGLGTIRDLDSARKWLTGTFLYVRLQQNSVFYKLEGSRSGQDILEQVDDICFRDIALLREHNLTTCEDNFRCTEFGHAMARYYVHFETMKGFMGLQPKSTLSEILSAIAQATEFSKIRFRQGEKSLYKTLNKSPSIRFPIPVNLDLPAQKVSLIVQSVLGHADICWAGDMQKHRQQYHQEVAMIFKSINSLIRCIIDCQICLGDSVSIHSALMLERCLGSKAWDDSPLQMVQVPNIGAVAVRKLVNAGIRGIEDLEATDARRIETIVGRNPPFGLKVLDVLKSFPKLRMSLHIQPSSVTKTPEGVKIQVKADIGFINEMPPDRFGNKLIYVCMLAETSDGHKVHFVRINGPKLGAGQSLVFPALLTSPDQKINCYLMCEGIAGSMRDATVAPKIAPSLFPQQVSKVVEPAPTHKPNMSRRRIENAPIQRKKSVASDDFGDADIDDDALVKATCEDLDFEHIDNFADPTDAITRSNTAQNRPAKEKGRAKTPATTHEDDDSATPVQLPNGRWSCNHKCKDKDACKHYCCKHGMDRPPKKAAPRRVPTDDQQDLPPTKISTQRDNKTQIKPQLQASKRKTSVTIEELDLTQQEKKRKTEYAISGPRDYRDLYNLHKNVQKKDMPYSLHSVMHKKPAYCYGEGGEHQLSFLSQPSAAQPKTSSEYGDLQLDEFAPEFTAFQNEPAYSDELTSLHFSGKVPVTSRGSETFGDDDSMFGEAIVGLADSQDLQRAKAMGTSGMRNGEARDAIGVAEEFADMDFPVDIDFAANGEVSSDLPKQMSGAMSHQDRHSKSPKTRAPIFEATSSPEQRRHFKPAKSMLRDHELQQGKSAPQQSASALDDEPEEEDVYSDLLNLLDMPPANDKENDANKQTSATYKALAQPLPVKEEEPKQVLEAFKDLQPWLLQEFGDIVELVDE</sequence>
<organism evidence="1 2">
    <name type="scientific">Macroventuria anomochaeta</name>
    <dbReference type="NCBI Taxonomy" id="301207"/>
    <lineage>
        <taxon>Eukaryota</taxon>
        <taxon>Fungi</taxon>
        <taxon>Dikarya</taxon>
        <taxon>Ascomycota</taxon>
        <taxon>Pezizomycotina</taxon>
        <taxon>Dothideomycetes</taxon>
        <taxon>Pleosporomycetidae</taxon>
        <taxon>Pleosporales</taxon>
        <taxon>Pleosporineae</taxon>
        <taxon>Didymellaceae</taxon>
        <taxon>Macroventuria</taxon>
    </lineage>
</organism>
<keyword evidence="1" id="KW-0067">ATP-binding</keyword>
<comment type="caution">
    <text evidence="1">The sequence shown here is derived from an EMBL/GenBank/DDBJ whole genome shotgun (WGS) entry which is preliminary data.</text>
</comment>
<keyword evidence="1" id="KW-0547">Nucleotide-binding</keyword>
<dbReference type="Proteomes" id="UP000799754">
    <property type="component" value="Unassembled WGS sequence"/>
</dbReference>
<evidence type="ECO:0000313" key="2">
    <source>
        <dbReference type="Proteomes" id="UP000799754"/>
    </source>
</evidence>
<reference evidence="1" key="1">
    <citation type="journal article" date="2020" name="Stud. Mycol.">
        <title>101 Dothideomycetes genomes: a test case for predicting lifestyles and emergence of pathogens.</title>
        <authorList>
            <person name="Haridas S."/>
            <person name="Albert R."/>
            <person name="Binder M."/>
            <person name="Bloem J."/>
            <person name="Labutti K."/>
            <person name="Salamov A."/>
            <person name="Andreopoulos B."/>
            <person name="Baker S."/>
            <person name="Barry K."/>
            <person name="Bills G."/>
            <person name="Bluhm B."/>
            <person name="Cannon C."/>
            <person name="Castanera R."/>
            <person name="Culley D."/>
            <person name="Daum C."/>
            <person name="Ezra D."/>
            <person name="Gonzalez J."/>
            <person name="Henrissat B."/>
            <person name="Kuo A."/>
            <person name="Liang C."/>
            <person name="Lipzen A."/>
            <person name="Lutzoni F."/>
            <person name="Magnuson J."/>
            <person name="Mondo S."/>
            <person name="Nolan M."/>
            <person name="Ohm R."/>
            <person name="Pangilinan J."/>
            <person name="Park H.-J."/>
            <person name="Ramirez L."/>
            <person name="Alfaro M."/>
            <person name="Sun H."/>
            <person name="Tritt A."/>
            <person name="Yoshinaga Y."/>
            <person name="Zwiers L.-H."/>
            <person name="Turgeon B."/>
            <person name="Goodwin S."/>
            <person name="Spatafora J."/>
            <person name="Crous P."/>
            <person name="Grigoriev I."/>
        </authorList>
    </citation>
    <scope>NUCLEOTIDE SEQUENCE</scope>
    <source>
        <strain evidence="1">CBS 525.71</strain>
    </source>
</reference>
<keyword evidence="1" id="KW-0347">Helicase</keyword>
<proteinExistence type="predicted"/>
<accession>A0ACB6RWW2</accession>
<name>A0ACB6RWW2_9PLEO</name>
<evidence type="ECO:0000313" key="1">
    <source>
        <dbReference type="EMBL" id="KAF2626269.1"/>
    </source>
</evidence>
<gene>
    <name evidence="1" type="ORF">BU25DRAFT_492387</name>
</gene>
<keyword evidence="2" id="KW-1185">Reference proteome</keyword>
<keyword evidence="1" id="KW-0378">Hydrolase</keyword>
<protein>
    <submittedName>
        <fullName evidence="1">ATP-dependent DNA helicase MER3</fullName>
    </submittedName>
</protein>
<dbReference type="EMBL" id="MU006722">
    <property type="protein sequence ID" value="KAF2626269.1"/>
    <property type="molecule type" value="Genomic_DNA"/>
</dbReference>